<evidence type="ECO:0000313" key="8">
    <source>
        <dbReference type="Proteomes" id="UP000008810"/>
    </source>
</evidence>
<dbReference type="SUPFAM" id="SSF57850">
    <property type="entry name" value="RING/U-box"/>
    <property type="match status" value="1"/>
</dbReference>
<dbReference type="Gramene" id="PNT67941">
    <property type="protein sequence ID" value="PNT67941"/>
    <property type="gene ID" value="BRADI_3g34010v3"/>
</dbReference>
<evidence type="ECO:0000313" key="7">
    <source>
        <dbReference type="EnsemblPlants" id="PNT67941"/>
    </source>
</evidence>
<dbReference type="RefSeq" id="XP_010235021.1">
    <property type="nucleotide sequence ID" value="XM_010236719.3"/>
</dbReference>
<proteinExistence type="predicted"/>
<feature type="domain" description="RING-type" evidence="5">
    <location>
        <begin position="105"/>
        <end position="148"/>
    </location>
</feature>
<dbReference type="AlphaFoldDB" id="I1I6D3"/>
<dbReference type="GO" id="GO:0005634">
    <property type="term" value="C:nucleus"/>
    <property type="evidence" value="ECO:0000318"/>
    <property type="project" value="GO_Central"/>
</dbReference>
<dbReference type="OrthoDB" id="696294at2759"/>
<protein>
    <recommendedName>
        <fullName evidence="5">RING-type domain-containing protein</fullName>
    </recommendedName>
</protein>
<keyword evidence="3" id="KW-0862">Zinc</keyword>
<dbReference type="PROSITE" id="PS50089">
    <property type="entry name" value="ZF_RING_2"/>
    <property type="match status" value="1"/>
</dbReference>
<dbReference type="OMA" id="AMEMFGP"/>
<dbReference type="GeneID" id="104583698"/>
<evidence type="ECO:0000256" key="4">
    <source>
        <dbReference type="PROSITE-ProRule" id="PRU00175"/>
    </source>
</evidence>
<keyword evidence="1" id="KW-0479">Metal-binding</keyword>
<reference evidence="6" key="2">
    <citation type="submission" date="2017-06" db="EMBL/GenBank/DDBJ databases">
        <title>WGS assembly of Brachypodium distachyon.</title>
        <authorList>
            <consortium name="The International Brachypodium Initiative"/>
            <person name="Lucas S."/>
            <person name="Harmon-Smith M."/>
            <person name="Lail K."/>
            <person name="Tice H."/>
            <person name="Grimwood J."/>
            <person name="Bruce D."/>
            <person name="Barry K."/>
            <person name="Shu S."/>
            <person name="Lindquist E."/>
            <person name="Wang M."/>
            <person name="Pitluck S."/>
            <person name="Vogel J.P."/>
            <person name="Garvin D.F."/>
            <person name="Mockler T.C."/>
            <person name="Schmutz J."/>
            <person name="Rokhsar D."/>
            <person name="Bevan M.W."/>
        </authorList>
    </citation>
    <scope>NUCLEOTIDE SEQUENCE</scope>
    <source>
        <strain evidence="6">Bd21</strain>
    </source>
</reference>
<evidence type="ECO:0000256" key="1">
    <source>
        <dbReference type="ARBA" id="ARBA00022723"/>
    </source>
</evidence>
<dbReference type="GO" id="GO:0006511">
    <property type="term" value="P:ubiquitin-dependent protein catabolic process"/>
    <property type="evidence" value="ECO:0000318"/>
    <property type="project" value="GO_Central"/>
</dbReference>
<dbReference type="CDD" id="cd16454">
    <property type="entry name" value="RING-H2_PA-TM-RING"/>
    <property type="match status" value="1"/>
</dbReference>
<reference evidence="6 7" key="1">
    <citation type="journal article" date="2010" name="Nature">
        <title>Genome sequencing and analysis of the model grass Brachypodium distachyon.</title>
        <authorList>
            <consortium name="International Brachypodium Initiative"/>
        </authorList>
    </citation>
    <scope>NUCLEOTIDE SEQUENCE [LARGE SCALE GENOMIC DNA]</scope>
    <source>
        <strain evidence="6">Bd21</strain>
        <strain evidence="7">cv. Bd21</strain>
    </source>
</reference>
<name>I1I6D3_BRADI</name>
<evidence type="ECO:0000256" key="3">
    <source>
        <dbReference type="ARBA" id="ARBA00022833"/>
    </source>
</evidence>
<dbReference type="EnsemblPlants" id="PNT67941">
    <property type="protein sequence ID" value="PNT67941"/>
    <property type="gene ID" value="BRADI_3g34010v3"/>
</dbReference>
<keyword evidence="8" id="KW-1185">Reference proteome</keyword>
<reference evidence="7" key="3">
    <citation type="submission" date="2018-08" db="UniProtKB">
        <authorList>
            <consortium name="EnsemblPlants"/>
        </authorList>
    </citation>
    <scope>IDENTIFICATION</scope>
    <source>
        <strain evidence="7">cv. Bd21</strain>
    </source>
</reference>
<keyword evidence="2 4" id="KW-0863">Zinc-finger</keyword>
<evidence type="ECO:0000313" key="6">
    <source>
        <dbReference type="EMBL" id="PNT67941.1"/>
    </source>
</evidence>
<gene>
    <name evidence="7" type="primary">LOC104583698</name>
    <name evidence="6" type="ORF">BRADI_3g34010v3</name>
</gene>
<dbReference type="InterPro" id="IPR013083">
    <property type="entry name" value="Znf_RING/FYVE/PHD"/>
</dbReference>
<sequence>MSAAISSPLVVETASPGVDADGDDAIRNTARAIYRAAMEMFGPEASRRVFEDMETELMLLDDSDDDEPTAPLRPVVVDPTSATAVANLRRVKFEDGARSSSAEGCAICLQDYKEGDELTEMPCSGGHRFHRQCILEWLARRRSCPLCRHLLPGQERDTPMLL</sequence>
<dbReference type="PANTHER" id="PTHR45931">
    <property type="entry name" value="SI:CH211-59O9.10"/>
    <property type="match status" value="1"/>
</dbReference>
<dbReference type="Proteomes" id="UP000008810">
    <property type="component" value="Chromosome 3"/>
</dbReference>
<dbReference type="HOGENOM" id="CLU_1637736_0_0_1"/>
<dbReference type="Pfam" id="PF13639">
    <property type="entry name" value="zf-RING_2"/>
    <property type="match status" value="1"/>
</dbReference>
<dbReference type="eggNOG" id="KOG0800">
    <property type="taxonomic scope" value="Eukaryota"/>
</dbReference>
<accession>I1I6D3</accession>
<evidence type="ECO:0000256" key="2">
    <source>
        <dbReference type="ARBA" id="ARBA00022771"/>
    </source>
</evidence>
<dbReference type="STRING" id="15368.I1I6D3"/>
<dbReference type="PANTHER" id="PTHR45931:SF23">
    <property type="entry name" value="OS12G0134500 PROTEIN"/>
    <property type="match status" value="1"/>
</dbReference>
<dbReference type="GO" id="GO:0061630">
    <property type="term" value="F:ubiquitin protein ligase activity"/>
    <property type="evidence" value="ECO:0000318"/>
    <property type="project" value="GO_Central"/>
</dbReference>
<dbReference type="EMBL" id="CM000882">
    <property type="protein sequence ID" value="PNT67941.1"/>
    <property type="molecule type" value="Genomic_DNA"/>
</dbReference>
<dbReference type="FunFam" id="3.30.40.10:FF:000727">
    <property type="entry name" value="Zinc finger, C3HC4 type family protein, expressed"/>
    <property type="match status" value="1"/>
</dbReference>
<organism evidence="7">
    <name type="scientific">Brachypodium distachyon</name>
    <name type="common">Purple false brome</name>
    <name type="synonym">Trachynia distachya</name>
    <dbReference type="NCBI Taxonomy" id="15368"/>
    <lineage>
        <taxon>Eukaryota</taxon>
        <taxon>Viridiplantae</taxon>
        <taxon>Streptophyta</taxon>
        <taxon>Embryophyta</taxon>
        <taxon>Tracheophyta</taxon>
        <taxon>Spermatophyta</taxon>
        <taxon>Magnoliopsida</taxon>
        <taxon>Liliopsida</taxon>
        <taxon>Poales</taxon>
        <taxon>Poaceae</taxon>
        <taxon>BOP clade</taxon>
        <taxon>Pooideae</taxon>
        <taxon>Stipodae</taxon>
        <taxon>Brachypodieae</taxon>
        <taxon>Brachypodium</taxon>
    </lineage>
</organism>
<dbReference type="KEGG" id="bdi:104583698"/>
<dbReference type="SMART" id="SM00184">
    <property type="entry name" value="RING"/>
    <property type="match status" value="1"/>
</dbReference>
<dbReference type="Gene3D" id="3.30.40.10">
    <property type="entry name" value="Zinc/RING finger domain, C3HC4 (zinc finger)"/>
    <property type="match status" value="1"/>
</dbReference>
<dbReference type="GO" id="GO:0008270">
    <property type="term" value="F:zinc ion binding"/>
    <property type="evidence" value="ECO:0007669"/>
    <property type="project" value="UniProtKB-KW"/>
</dbReference>
<dbReference type="InterPro" id="IPR051834">
    <property type="entry name" value="RING_finger_E3_ligase"/>
</dbReference>
<dbReference type="InterPro" id="IPR001841">
    <property type="entry name" value="Znf_RING"/>
</dbReference>
<evidence type="ECO:0000259" key="5">
    <source>
        <dbReference type="PROSITE" id="PS50089"/>
    </source>
</evidence>